<evidence type="ECO:0000313" key="5">
    <source>
        <dbReference type="Proteomes" id="UP000237662"/>
    </source>
</evidence>
<proteinExistence type="inferred from homology"/>
<dbReference type="RefSeq" id="WP_104417970.1">
    <property type="nucleotide sequence ID" value="NZ_PTJC01000005.1"/>
</dbReference>
<name>A0A2S6I7B5_9BACT</name>
<dbReference type="SUPFAM" id="SSF109854">
    <property type="entry name" value="DinB/YfiT-like putative metalloenzymes"/>
    <property type="match status" value="1"/>
</dbReference>
<dbReference type="AlphaFoldDB" id="A0A2S6I7B5"/>
<evidence type="ECO:0000256" key="3">
    <source>
        <dbReference type="PIRSR" id="PIRSR607837-1"/>
    </source>
</evidence>
<protein>
    <submittedName>
        <fullName evidence="4">Putative damage-inducible protein DinB</fullName>
    </submittedName>
</protein>
<keyword evidence="2 3" id="KW-0479">Metal-binding</keyword>
<feature type="binding site" evidence="3">
    <location>
        <position position="114"/>
    </location>
    <ligand>
        <name>a divalent metal cation</name>
        <dbReference type="ChEBI" id="CHEBI:60240"/>
    </ligand>
</feature>
<feature type="binding site" evidence="3">
    <location>
        <position position="118"/>
    </location>
    <ligand>
        <name>a divalent metal cation</name>
        <dbReference type="ChEBI" id="CHEBI:60240"/>
    </ligand>
</feature>
<evidence type="ECO:0000313" key="4">
    <source>
        <dbReference type="EMBL" id="PPK87357.1"/>
    </source>
</evidence>
<evidence type="ECO:0000256" key="1">
    <source>
        <dbReference type="ARBA" id="ARBA00008635"/>
    </source>
</evidence>
<dbReference type="PANTHER" id="PTHR37302:SF3">
    <property type="entry name" value="DAMAGE-INDUCIBLE PROTEIN DINB"/>
    <property type="match status" value="1"/>
</dbReference>
<dbReference type="InterPro" id="IPR007837">
    <property type="entry name" value="DinB"/>
</dbReference>
<dbReference type="GO" id="GO:0046872">
    <property type="term" value="F:metal ion binding"/>
    <property type="evidence" value="ECO:0007669"/>
    <property type="project" value="UniProtKB-KW"/>
</dbReference>
<gene>
    <name evidence="4" type="ORF">CLV84_0297</name>
</gene>
<sequence length="145" mass="16950">MFDRIFAYHRAVNDRLLYELDSHGHELPERSYPLFCHILNAHQIWNARILNRPPFGVRDVHTYDDCSDIIGDNHRDTLTILEQFDLETEIAYVNSRGDAFTNTVSDILFHVANHTTHHRGQLIADFRASGIDPIVTDYIVYRRND</sequence>
<dbReference type="Proteomes" id="UP000237662">
    <property type="component" value="Unassembled WGS sequence"/>
</dbReference>
<keyword evidence="5" id="KW-1185">Reference proteome</keyword>
<comment type="similarity">
    <text evidence="1">Belongs to the DinB family.</text>
</comment>
<evidence type="ECO:0000256" key="2">
    <source>
        <dbReference type="ARBA" id="ARBA00022723"/>
    </source>
</evidence>
<dbReference type="OrthoDB" id="9811413at2"/>
<accession>A0A2S6I7B5</accession>
<dbReference type="Gene3D" id="1.20.120.450">
    <property type="entry name" value="dinb family like domain"/>
    <property type="match status" value="1"/>
</dbReference>
<reference evidence="4 5" key="1">
    <citation type="submission" date="2018-02" db="EMBL/GenBank/DDBJ databases">
        <title>Genomic Encyclopedia of Archaeal and Bacterial Type Strains, Phase II (KMG-II): from individual species to whole genera.</title>
        <authorList>
            <person name="Goeker M."/>
        </authorList>
    </citation>
    <scope>NUCLEOTIDE SEQUENCE [LARGE SCALE GENOMIC DNA]</scope>
    <source>
        <strain evidence="4 5">DSM 29526</strain>
    </source>
</reference>
<comment type="caution">
    <text evidence="4">The sequence shown here is derived from an EMBL/GenBank/DDBJ whole genome shotgun (WGS) entry which is preliminary data.</text>
</comment>
<dbReference type="Pfam" id="PF05163">
    <property type="entry name" value="DinB"/>
    <property type="match status" value="1"/>
</dbReference>
<dbReference type="EMBL" id="PTJC01000005">
    <property type="protein sequence ID" value="PPK87357.1"/>
    <property type="molecule type" value="Genomic_DNA"/>
</dbReference>
<organism evidence="4 5">
    <name type="scientific">Neolewinella xylanilytica</name>
    <dbReference type="NCBI Taxonomy" id="1514080"/>
    <lineage>
        <taxon>Bacteria</taxon>
        <taxon>Pseudomonadati</taxon>
        <taxon>Bacteroidota</taxon>
        <taxon>Saprospiria</taxon>
        <taxon>Saprospirales</taxon>
        <taxon>Lewinellaceae</taxon>
        <taxon>Neolewinella</taxon>
    </lineage>
</organism>
<feature type="binding site" evidence="3">
    <location>
        <position position="37"/>
    </location>
    <ligand>
        <name>a divalent metal cation</name>
        <dbReference type="ChEBI" id="CHEBI:60240"/>
    </ligand>
</feature>
<dbReference type="PANTHER" id="PTHR37302">
    <property type="entry name" value="SLR1116 PROTEIN"/>
    <property type="match status" value="1"/>
</dbReference>
<dbReference type="InterPro" id="IPR034660">
    <property type="entry name" value="DinB/YfiT-like"/>
</dbReference>